<sequence length="85" mass="9759">MYPRYNLQTVAGNLCNLPPLLAFMFYPAITTRPQFVEAMKLVISLTKIPTNINRLRINSLLKKNEIEEPHLKATIKMAIVCKLDE</sequence>
<accession>A0AAU9P0P5</accession>
<name>A0AAU9P0P5_9ASTR</name>
<reference evidence="1 2" key="1">
    <citation type="submission" date="2022-01" db="EMBL/GenBank/DDBJ databases">
        <authorList>
            <person name="Xiong W."/>
            <person name="Schranz E."/>
        </authorList>
    </citation>
    <scope>NUCLEOTIDE SEQUENCE [LARGE SCALE GENOMIC DNA]</scope>
</reference>
<dbReference type="AlphaFoldDB" id="A0AAU9P0P5"/>
<protein>
    <submittedName>
        <fullName evidence="1">Uncharacterized protein</fullName>
    </submittedName>
</protein>
<keyword evidence="2" id="KW-1185">Reference proteome</keyword>
<evidence type="ECO:0000313" key="2">
    <source>
        <dbReference type="Proteomes" id="UP001157418"/>
    </source>
</evidence>
<dbReference type="Proteomes" id="UP001157418">
    <property type="component" value="Unassembled WGS sequence"/>
</dbReference>
<organism evidence="1 2">
    <name type="scientific">Lactuca virosa</name>
    <dbReference type="NCBI Taxonomy" id="75947"/>
    <lineage>
        <taxon>Eukaryota</taxon>
        <taxon>Viridiplantae</taxon>
        <taxon>Streptophyta</taxon>
        <taxon>Embryophyta</taxon>
        <taxon>Tracheophyta</taxon>
        <taxon>Spermatophyta</taxon>
        <taxon>Magnoliopsida</taxon>
        <taxon>eudicotyledons</taxon>
        <taxon>Gunneridae</taxon>
        <taxon>Pentapetalae</taxon>
        <taxon>asterids</taxon>
        <taxon>campanulids</taxon>
        <taxon>Asterales</taxon>
        <taxon>Asteraceae</taxon>
        <taxon>Cichorioideae</taxon>
        <taxon>Cichorieae</taxon>
        <taxon>Lactucinae</taxon>
        <taxon>Lactuca</taxon>
    </lineage>
</organism>
<gene>
    <name evidence="1" type="ORF">LVIROSA_LOCUS29568</name>
</gene>
<comment type="caution">
    <text evidence="1">The sequence shown here is derived from an EMBL/GenBank/DDBJ whole genome shotgun (WGS) entry which is preliminary data.</text>
</comment>
<evidence type="ECO:0000313" key="1">
    <source>
        <dbReference type="EMBL" id="CAH1443667.1"/>
    </source>
</evidence>
<proteinExistence type="predicted"/>
<dbReference type="EMBL" id="CAKMRJ010005523">
    <property type="protein sequence ID" value="CAH1443667.1"/>
    <property type="molecule type" value="Genomic_DNA"/>
</dbReference>